<reference evidence="12" key="1">
    <citation type="submission" date="2021-12" db="EMBL/GenBank/DDBJ databases">
        <title>Alicyclobacillaceae gen. nov., sp. nov., isolated from chalcocite enrichment system.</title>
        <authorList>
            <person name="Jiang Z."/>
        </authorList>
    </citation>
    <scope>NUCLEOTIDE SEQUENCE</scope>
    <source>
        <strain evidence="12">MYW30-H2</strain>
    </source>
</reference>
<dbReference type="NCBIfam" id="NF009566">
    <property type="entry name" value="PRK13020.1"/>
    <property type="match status" value="1"/>
</dbReference>
<dbReference type="InterPro" id="IPR001783">
    <property type="entry name" value="Lumazine-bd"/>
</dbReference>
<proteinExistence type="predicted"/>
<organism evidence="12 13">
    <name type="scientific">Fodinisporobacter ferrooxydans</name>
    <dbReference type="NCBI Taxonomy" id="2901836"/>
    <lineage>
        <taxon>Bacteria</taxon>
        <taxon>Bacillati</taxon>
        <taxon>Bacillota</taxon>
        <taxon>Bacilli</taxon>
        <taxon>Bacillales</taxon>
        <taxon>Alicyclobacillaceae</taxon>
        <taxon>Fodinisporobacter</taxon>
    </lineage>
</organism>
<comment type="pathway">
    <text evidence="3">Cofactor biosynthesis; riboflavin biosynthesis; riboflavin from 2-hydroxy-3-oxobutyl phosphate and 5-amino-6-(D-ribitylamino)uracil: step 2/2.</text>
</comment>
<evidence type="ECO:0000313" key="13">
    <source>
        <dbReference type="Proteomes" id="UP000830167"/>
    </source>
</evidence>
<feature type="repeat" description="Lumazine-binding" evidence="10">
    <location>
        <begin position="97"/>
        <end position="193"/>
    </location>
</feature>
<dbReference type="NCBIfam" id="TIGR00187">
    <property type="entry name" value="ribE"/>
    <property type="match status" value="1"/>
</dbReference>
<dbReference type="InterPro" id="IPR017938">
    <property type="entry name" value="Riboflavin_synthase-like_b-brl"/>
</dbReference>
<dbReference type="SUPFAM" id="SSF63380">
    <property type="entry name" value="Riboflavin synthase domain-like"/>
    <property type="match status" value="2"/>
</dbReference>
<name>A0ABY4CR00_9BACL</name>
<dbReference type="CDD" id="cd00402">
    <property type="entry name" value="Riboflavin_synthase_like"/>
    <property type="match status" value="1"/>
</dbReference>
<feature type="domain" description="Lumazine-binding" evidence="11">
    <location>
        <begin position="1"/>
        <end position="96"/>
    </location>
</feature>
<evidence type="ECO:0000256" key="5">
    <source>
        <dbReference type="ARBA" id="ARBA00013950"/>
    </source>
</evidence>
<dbReference type="PIRSF" id="PIRSF000498">
    <property type="entry name" value="Riboflavin_syn_A"/>
    <property type="match status" value="1"/>
</dbReference>
<keyword evidence="13" id="KW-1185">Reference proteome</keyword>
<evidence type="ECO:0000256" key="2">
    <source>
        <dbReference type="ARBA" id="ARBA00002803"/>
    </source>
</evidence>
<evidence type="ECO:0000256" key="8">
    <source>
        <dbReference type="ARBA" id="ARBA00022737"/>
    </source>
</evidence>
<evidence type="ECO:0000313" key="12">
    <source>
        <dbReference type="EMBL" id="UOF92923.1"/>
    </source>
</evidence>
<dbReference type="RefSeq" id="WP_347439562.1">
    <property type="nucleotide sequence ID" value="NZ_CP089291.1"/>
</dbReference>
<evidence type="ECO:0000256" key="6">
    <source>
        <dbReference type="ARBA" id="ARBA00022619"/>
    </source>
</evidence>
<keyword evidence="7 12" id="KW-0808">Transferase</keyword>
<dbReference type="EC" id="2.5.1.9" evidence="4 9"/>
<dbReference type="InterPro" id="IPR026017">
    <property type="entry name" value="Lumazine-bd_dom"/>
</dbReference>
<evidence type="ECO:0000256" key="1">
    <source>
        <dbReference type="ARBA" id="ARBA00000968"/>
    </source>
</evidence>
<protein>
    <recommendedName>
        <fullName evidence="5 9">Riboflavin synthase</fullName>
        <ecNumber evidence="4 9">2.5.1.9</ecNumber>
    </recommendedName>
</protein>
<keyword evidence="8" id="KW-0677">Repeat</keyword>
<evidence type="ECO:0000259" key="11">
    <source>
        <dbReference type="PROSITE" id="PS51177"/>
    </source>
</evidence>
<dbReference type="PANTHER" id="PTHR21098">
    <property type="entry name" value="RIBOFLAVIN SYNTHASE ALPHA CHAIN"/>
    <property type="match status" value="1"/>
</dbReference>
<evidence type="ECO:0000256" key="10">
    <source>
        <dbReference type="PROSITE-ProRule" id="PRU00524"/>
    </source>
</evidence>
<accession>A0ABY4CR00</accession>
<dbReference type="Pfam" id="PF00677">
    <property type="entry name" value="Lum_binding"/>
    <property type="match status" value="2"/>
</dbReference>
<comment type="function">
    <text evidence="2">Catalyzes the dismutation of two molecules of 6,7-dimethyl-8-ribityllumazine, resulting in the formation of riboflavin and 5-amino-6-(D-ribitylamino)uracil.</text>
</comment>
<dbReference type="PANTHER" id="PTHR21098:SF12">
    <property type="entry name" value="RIBOFLAVIN SYNTHASE"/>
    <property type="match status" value="1"/>
</dbReference>
<dbReference type="Proteomes" id="UP000830167">
    <property type="component" value="Chromosome"/>
</dbReference>
<evidence type="ECO:0000256" key="9">
    <source>
        <dbReference type="NCBIfam" id="TIGR00187"/>
    </source>
</evidence>
<evidence type="ECO:0000256" key="3">
    <source>
        <dbReference type="ARBA" id="ARBA00004887"/>
    </source>
</evidence>
<dbReference type="Gene3D" id="2.40.30.20">
    <property type="match status" value="2"/>
</dbReference>
<evidence type="ECO:0000256" key="4">
    <source>
        <dbReference type="ARBA" id="ARBA00012827"/>
    </source>
</evidence>
<sequence length="220" mass="24058">MFTGIIEEIGKIRGIRSNGKGQRLQIAAMQVLSDVRLGDSIAVNGVCLTVTDFGTDWFSADVVPETMRRTNLHLLHTGSQVNLERAMSLSGRFGGHIVSGHIDGVGTIRTLEKEDNAYVLTIAVASNVLKYIVEKGSVCINGISLTVMQVSADAFQVSLIPHTRGITTAGEFQTGDLVNIECDVLGKYVERLLFYNREDEKKSIQKTDLTLAFLRDHGFA</sequence>
<keyword evidence="6" id="KW-0686">Riboflavin biosynthesis</keyword>
<feature type="repeat" description="Lumazine-binding" evidence="10">
    <location>
        <begin position="1"/>
        <end position="96"/>
    </location>
</feature>
<dbReference type="EMBL" id="CP089291">
    <property type="protein sequence ID" value="UOF92923.1"/>
    <property type="molecule type" value="Genomic_DNA"/>
</dbReference>
<gene>
    <name evidence="12" type="ORF">LSG31_18710</name>
</gene>
<evidence type="ECO:0000256" key="7">
    <source>
        <dbReference type="ARBA" id="ARBA00022679"/>
    </source>
</evidence>
<dbReference type="PROSITE" id="PS51177">
    <property type="entry name" value="LUMAZINE_BIND"/>
    <property type="match status" value="2"/>
</dbReference>
<dbReference type="NCBIfam" id="NF006767">
    <property type="entry name" value="PRK09289.1"/>
    <property type="match status" value="1"/>
</dbReference>
<dbReference type="GO" id="GO:0004746">
    <property type="term" value="F:riboflavin synthase activity"/>
    <property type="evidence" value="ECO:0007669"/>
    <property type="project" value="UniProtKB-EC"/>
</dbReference>
<dbReference type="InterPro" id="IPR023366">
    <property type="entry name" value="ATP_synth_asu-like_sf"/>
</dbReference>
<feature type="domain" description="Lumazine-binding" evidence="11">
    <location>
        <begin position="97"/>
        <end position="193"/>
    </location>
</feature>
<comment type="catalytic activity">
    <reaction evidence="1">
        <text>2 6,7-dimethyl-8-(1-D-ribityl)lumazine + H(+) = 5-amino-6-(D-ribitylamino)uracil + riboflavin</text>
        <dbReference type="Rhea" id="RHEA:20772"/>
        <dbReference type="ChEBI" id="CHEBI:15378"/>
        <dbReference type="ChEBI" id="CHEBI:15934"/>
        <dbReference type="ChEBI" id="CHEBI:57986"/>
        <dbReference type="ChEBI" id="CHEBI:58201"/>
        <dbReference type="EC" id="2.5.1.9"/>
    </reaction>
</comment>